<protein>
    <recommendedName>
        <fullName evidence="6">Anaphase-promoting complex subunit 4 WD40 domain-containing protein</fullName>
    </recommendedName>
</protein>
<keyword evidence="3" id="KW-1133">Transmembrane helix</keyword>
<dbReference type="SUPFAM" id="SSF82171">
    <property type="entry name" value="DPP6 N-terminal domain-like"/>
    <property type="match status" value="1"/>
</dbReference>
<dbReference type="PANTHER" id="PTHR36842:SF1">
    <property type="entry name" value="PROTEIN TOLB"/>
    <property type="match status" value="1"/>
</dbReference>
<evidence type="ECO:0000256" key="1">
    <source>
        <dbReference type="ARBA" id="ARBA00009820"/>
    </source>
</evidence>
<evidence type="ECO:0000256" key="2">
    <source>
        <dbReference type="SAM" id="MobiDB-lite"/>
    </source>
</evidence>
<dbReference type="Pfam" id="PF07676">
    <property type="entry name" value="PD40"/>
    <property type="match status" value="1"/>
</dbReference>
<evidence type="ECO:0000256" key="3">
    <source>
        <dbReference type="SAM" id="Phobius"/>
    </source>
</evidence>
<feature type="compositionally biased region" description="Basic and acidic residues" evidence="2">
    <location>
        <begin position="1"/>
        <end position="18"/>
    </location>
</feature>
<dbReference type="PANTHER" id="PTHR36842">
    <property type="entry name" value="PROTEIN TOLB HOMOLOG"/>
    <property type="match status" value="1"/>
</dbReference>
<feature type="transmembrane region" description="Helical" evidence="3">
    <location>
        <begin position="66"/>
        <end position="89"/>
    </location>
</feature>
<feature type="region of interest" description="Disordered" evidence="2">
    <location>
        <begin position="1"/>
        <end position="21"/>
    </location>
</feature>
<evidence type="ECO:0000313" key="4">
    <source>
        <dbReference type="EMBL" id="GCE17184.1"/>
    </source>
</evidence>
<name>A0A402ADK5_9CHLR</name>
<dbReference type="InterPro" id="IPR011659">
    <property type="entry name" value="WD40"/>
</dbReference>
<keyword evidence="3" id="KW-0812">Transmembrane</keyword>
<comment type="caution">
    <text evidence="4">The sequence shown here is derived from an EMBL/GenBank/DDBJ whole genome shotgun (WGS) entry which is preliminary data.</text>
</comment>
<keyword evidence="3" id="KW-0472">Membrane</keyword>
<dbReference type="InterPro" id="IPR011042">
    <property type="entry name" value="6-blade_b-propeller_TolB-like"/>
</dbReference>
<evidence type="ECO:0008006" key="6">
    <source>
        <dbReference type="Google" id="ProtNLM"/>
    </source>
</evidence>
<accession>A0A402ADK5</accession>
<reference evidence="5" key="1">
    <citation type="submission" date="2018-12" db="EMBL/GenBank/DDBJ databases">
        <title>Tengunoibacter tsumagoiensis gen. nov., sp. nov., Dictyobacter kobayashii sp. nov., D. alpinus sp. nov., and D. joshuensis sp. nov. and description of Dictyobacteraceae fam. nov. within the order Ktedonobacterales isolated from Tengu-no-mugimeshi.</title>
        <authorList>
            <person name="Wang C.M."/>
            <person name="Zheng Y."/>
            <person name="Sakai Y."/>
            <person name="Toyoda A."/>
            <person name="Minakuchi Y."/>
            <person name="Abe K."/>
            <person name="Yokota A."/>
            <person name="Yabe S."/>
        </authorList>
    </citation>
    <scope>NUCLEOTIDE SEQUENCE [LARGE SCALE GENOMIC DNA]</scope>
    <source>
        <strain evidence="5">Uno11</strain>
    </source>
</reference>
<evidence type="ECO:0000313" key="5">
    <source>
        <dbReference type="Proteomes" id="UP000287188"/>
    </source>
</evidence>
<dbReference type="Gene3D" id="2.120.10.30">
    <property type="entry name" value="TolB, C-terminal domain"/>
    <property type="match status" value="1"/>
</dbReference>
<gene>
    <name evidence="4" type="ORF">KDK_09840</name>
</gene>
<dbReference type="OrthoDB" id="143478at2"/>
<dbReference type="Proteomes" id="UP000287188">
    <property type="component" value="Unassembled WGS sequence"/>
</dbReference>
<sequence>MNEHGRDDHEPSYQERHANVTTDNALDARISRFLHKEAEKIHFTPELRNSILQKVPSRRPLRRNHITFAVLASAAALILALSSLTYFALHPATQAGIHYTLGKEISVAPELADGGLLLSLDPTEQHIVYQPANQVGVLYTADLDDPVQSNELAMRYARDMAWAPDGSALVATVTPTNTVHPLLALVPKGQYMHLLGHNNALAANWSPTNANEIMFAQQQNGKTQLWSTNTSGAPATLQVSMSEPLLVQHMIWSPNGHNLALVVSQSGAVTRESLNEPERAIYVMDLQNNKLTRLVTPGSFTIGNVAWSPDGNKLTYEQIAANKKVILQTINMSQPDEQTSITPQHQLAGWSWSSDSRALVYSDGGKLTAYVFHGTPIVFPQTQQQLTSPFWLKNGQILCMQITNGKGNLTLLTPQK</sequence>
<dbReference type="EMBL" id="BIFS01000001">
    <property type="protein sequence ID" value="GCE17184.1"/>
    <property type="molecule type" value="Genomic_DNA"/>
</dbReference>
<dbReference type="RefSeq" id="WP_126548916.1">
    <property type="nucleotide sequence ID" value="NZ_BIFS01000001.1"/>
</dbReference>
<dbReference type="AlphaFoldDB" id="A0A402ADK5"/>
<keyword evidence="5" id="KW-1185">Reference proteome</keyword>
<comment type="similarity">
    <text evidence="1">Belongs to the TolB family.</text>
</comment>
<proteinExistence type="inferred from homology"/>
<organism evidence="4 5">
    <name type="scientific">Dictyobacter kobayashii</name>
    <dbReference type="NCBI Taxonomy" id="2014872"/>
    <lineage>
        <taxon>Bacteria</taxon>
        <taxon>Bacillati</taxon>
        <taxon>Chloroflexota</taxon>
        <taxon>Ktedonobacteria</taxon>
        <taxon>Ktedonobacterales</taxon>
        <taxon>Dictyobacteraceae</taxon>
        <taxon>Dictyobacter</taxon>
    </lineage>
</organism>